<sequence length="54" mass="6343">MLNLIDILIKRKLKKECLNLFTPPPILKDILTKSLPRVKFEDLIFKLGMINIYS</sequence>
<protein>
    <submittedName>
        <fullName evidence="1">Uncharacterized protein</fullName>
    </submittedName>
</protein>
<organism evidence="1 2">
    <name type="scientific">Parasponia andersonii</name>
    <name type="common">Sponia andersonii</name>
    <dbReference type="NCBI Taxonomy" id="3476"/>
    <lineage>
        <taxon>Eukaryota</taxon>
        <taxon>Viridiplantae</taxon>
        <taxon>Streptophyta</taxon>
        <taxon>Embryophyta</taxon>
        <taxon>Tracheophyta</taxon>
        <taxon>Spermatophyta</taxon>
        <taxon>Magnoliopsida</taxon>
        <taxon>eudicotyledons</taxon>
        <taxon>Gunneridae</taxon>
        <taxon>Pentapetalae</taxon>
        <taxon>rosids</taxon>
        <taxon>fabids</taxon>
        <taxon>Rosales</taxon>
        <taxon>Cannabaceae</taxon>
        <taxon>Parasponia</taxon>
    </lineage>
</organism>
<comment type="caution">
    <text evidence="1">The sequence shown here is derived from an EMBL/GenBank/DDBJ whole genome shotgun (WGS) entry which is preliminary data.</text>
</comment>
<evidence type="ECO:0000313" key="1">
    <source>
        <dbReference type="EMBL" id="PON36006.1"/>
    </source>
</evidence>
<name>A0A2P5AHJ1_PARAD</name>
<keyword evidence="2" id="KW-1185">Reference proteome</keyword>
<reference evidence="2" key="1">
    <citation type="submission" date="2016-06" db="EMBL/GenBank/DDBJ databases">
        <title>Parallel loss of symbiosis genes in relatives of nitrogen-fixing non-legume Parasponia.</title>
        <authorList>
            <person name="Van Velzen R."/>
            <person name="Holmer R."/>
            <person name="Bu F."/>
            <person name="Rutten L."/>
            <person name="Van Zeijl A."/>
            <person name="Liu W."/>
            <person name="Santuari L."/>
            <person name="Cao Q."/>
            <person name="Sharma T."/>
            <person name="Shen D."/>
            <person name="Roswanjaya Y."/>
            <person name="Wardhani T."/>
            <person name="Kalhor M.S."/>
            <person name="Jansen J."/>
            <person name="Van den Hoogen J."/>
            <person name="Gungor B."/>
            <person name="Hartog M."/>
            <person name="Hontelez J."/>
            <person name="Verver J."/>
            <person name="Yang W.-C."/>
            <person name="Schijlen E."/>
            <person name="Repin R."/>
            <person name="Schilthuizen M."/>
            <person name="Schranz E."/>
            <person name="Heidstra R."/>
            <person name="Miyata K."/>
            <person name="Fedorova E."/>
            <person name="Kohlen W."/>
            <person name="Bisseling T."/>
            <person name="Smit S."/>
            <person name="Geurts R."/>
        </authorList>
    </citation>
    <scope>NUCLEOTIDE SEQUENCE [LARGE SCALE GENOMIC DNA]</scope>
    <source>
        <strain evidence="2">cv. WU1-14</strain>
    </source>
</reference>
<dbReference type="AlphaFoldDB" id="A0A2P5AHJ1"/>
<evidence type="ECO:0000313" key="2">
    <source>
        <dbReference type="Proteomes" id="UP000237105"/>
    </source>
</evidence>
<gene>
    <name evidence="1" type="ORF">PanWU01x14_331670</name>
</gene>
<dbReference type="Proteomes" id="UP000237105">
    <property type="component" value="Unassembled WGS sequence"/>
</dbReference>
<dbReference type="EMBL" id="JXTB01000587">
    <property type="protein sequence ID" value="PON36006.1"/>
    <property type="molecule type" value="Genomic_DNA"/>
</dbReference>
<proteinExistence type="predicted"/>
<accession>A0A2P5AHJ1</accession>